<dbReference type="InterPro" id="IPR013736">
    <property type="entry name" value="Xaa-Pro_dipept_C"/>
</dbReference>
<organism evidence="3 4">
    <name type="scientific">Bifidobacterium dentium</name>
    <dbReference type="NCBI Taxonomy" id="1689"/>
    <lineage>
        <taxon>Bacteria</taxon>
        <taxon>Bacillati</taxon>
        <taxon>Actinomycetota</taxon>
        <taxon>Actinomycetes</taxon>
        <taxon>Bifidobacteriales</taxon>
        <taxon>Bifidobacteriaceae</taxon>
        <taxon>Bifidobacterium</taxon>
    </lineage>
</organism>
<dbReference type="EMBL" id="WDPD01000022">
    <property type="protein sequence ID" value="KAB7458771.1"/>
    <property type="molecule type" value="Genomic_DNA"/>
</dbReference>
<dbReference type="InterPro" id="IPR005674">
    <property type="entry name" value="CocE/Ser_esterase"/>
</dbReference>
<dbReference type="InterPro" id="IPR050585">
    <property type="entry name" value="Xaa-Pro_dipeptidyl-ppase/CocE"/>
</dbReference>
<feature type="domain" description="Xaa-Pro dipeptidyl-peptidase C-terminal" evidence="2">
    <location>
        <begin position="343"/>
        <end position="595"/>
    </location>
</feature>
<dbReference type="NCBIfam" id="TIGR00976">
    <property type="entry name" value="CocE_NonD"/>
    <property type="match status" value="1"/>
</dbReference>
<evidence type="ECO:0000313" key="3">
    <source>
        <dbReference type="EMBL" id="KAB7458771.1"/>
    </source>
</evidence>
<dbReference type="Gene3D" id="1.10.3020.10">
    <property type="entry name" value="alpha-amino acid ester hydrolase ( Helical cap domain)"/>
    <property type="match status" value="1"/>
</dbReference>
<evidence type="ECO:0000259" key="2">
    <source>
        <dbReference type="SMART" id="SM00939"/>
    </source>
</evidence>
<evidence type="ECO:0000256" key="1">
    <source>
        <dbReference type="ARBA" id="ARBA00022801"/>
    </source>
</evidence>
<accession>A0A7J5TEX8</accession>
<dbReference type="PANTHER" id="PTHR43056">
    <property type="entry name" value="PEPTIDASE S9 PROLYL OLIGOPEPTIDASE"/>
    <property type="match status" value="1"/>
</dbReference>
<dbReference type="AlphaFoldDB" id="A0A7J5TEX8"/>
<dbReference type="InterPro" id="IPR008979">
    <property type="entry name" value="Galactose-bd-like_sf"/>
</dbReference>
<protein>
    <submittedName>
        <fullName evidence="3">CocE/NonD family hydrolase</fullName>
    </submittedName>
</protein>
<dbReference type="SUPFAM" id="SSF49785">
    <property type="entry name" value="Galactose-binding domain-like"/>
    <property type="match status" value="1"/>
</dbReference>
<reference evidence="3 4" key="1">
    <citation type="journal article" date="2019" name="Nat. Med.">
        <title>A library of human gut bacterial isolates paired with longitudinal multiomics data enables mechanistic microbiome research.</title>
        <authorList>
            <person name="Poyet M."/>
            <person name="Groussin M."/>
            <person name="Gibbons S.M."/>
            <person name="Avila-Pacheco J."/>
            <person name="Jiang X."/>
            <person name="Kearney S.M."/>
            <person name="Perrotta A.R."/>
            <person name="Berdy B."/>
            <person name="Zhao S."/>
            <person name="Lieberman T.D."/>
            <person name="Swanson P.K."/>
            <person name="Smith M."/>
            <person name="Roesemann S."/>
            <person name="Alexander J.E."/>
            <person name="Rich S.A."/>
            <person name="Livny J."/>
            <person name="Vlamakis H."/>
            <person name="Clish C."/>
            <person name="Bullock K."/>
            <person name="Deik A."/>
            <person name="Scott J."/>
            <person name="Pierce K.A."/>
            <person name="Xavier R.J."/>
            <person name="Alm E.J."/>
        </authorList>
    </citation>
    <scope>NUCLEOTIDE SEQUENCE [LARGE SCALE GENOMIC DNA]</scope>
    <source>
        <strain evidence="3 4">BIOML-A2</strain>
    </source>
</reference>
<gene>
    <name evidence="3" type="ORF">GBB04_10985</name>
</gene>
<dbReference type="SMART" id="SM00939">
    <property type="entry name" value="PepX_C"/>
    <property type="match status" value="1"/>
</dbReference>
<dbReference type="GO" id="GO:0008239">
    <property type="term" value="F:dipeptidyl-peptidase activity"/>
    <property type="evidence" value="ECO:0007669"/>
    <property type="project" value="InterPro"/>
</dbReference>
<keyword evidence="1 3" id="KW-0378">Hydrolase</keyword>
<sequence>MEALKSSPTFRPTMRALPLEIDFAPNGTSTTCGLRQRKRKHEGGTNMTQKLYEVDVLDHVEIRLSDGKKLSAKMWMPRPTEVVMEGVAEVFPVVLEAIPYRKDDVCLIDDAVRFGYVSERGYVCVRLDLRGSGDSEGVLDDEYSPREQLDICEVIEWLAAQQWCNGNVGMTGISWSGFNSLQVASHTPEHLKAIITTCSTDDRYDNDVHYMGGSLLAFYMNWWGAIMHEFNVRPPDPALVGDSWKSRFIERLSENTNLSELWMSHQRRDAYWKQGSVIENYDAIQCAVMAVGGWADSYTDAILRLMKGLNKTPCNQAIIGPWGHTWPERGVPGPSIGYLQACVRWWDKWLKGINNGAQNDPTIRFYTQDSAHSTPDMTDRDGAWYQADAFHTGADAEAMIMPFGGALACEPSTDPESFTEIVDASRVKHRSALVTGTQVDTWLPMGSPIDLPQEQTPDDKRSLCFTSAPLEEDLVISGQPVVKLRVGVDGRQGFVFARLCDVWPDGTSELITRGNLNLCHRNSHEFPEPCVPGESYDVAIPLKNMSQRIPAGHRLRVSLSTSYWIWIWPSAVMAPVTVDMAHSGLCLPPAPDGLSELKVPFEPAVNAPAPSVKQLRETHPYCRRFVDEETGEVVYRRSTDGRGDQLTPSGLRFWGSEHTDYRINPDDPLTASMNTVRQSGFERPGWKATSKLESKMCCDLDDFIVTTHMAIAYNGKNIHDETSTVRIPRDFN</sequence>
<dbReference type="Proteomes" id="UP000429211">
    <property type="component" value="Unassembled WGS sequence"/>
</dbReference>
<dbReference type="SUPFAM" id="SSF53474">
    <property type="entry name" value="alpha/beta-Hydrolases"/>
    <property type="match status" value="1"/>
</dbReference>
<comment type="caution">
    <text evidence="3">The sequence shown here is derived from an EMBL/GenBank/DDBJ whole genome shotgun (WGS) entry which is preliminary data.</text>
</comment>
<name>A0A7J5TEX8_9BIFI</name>
<evidence type="ECO:0000313" key="4">
    <source>
        <dbReference type="Proteomes" id="UP000429211"/>
    </source>
</evidence>
<dbReference type="InterPro" id="IPR029058">
    <property type="entry name" value="AB_hydrolase_fold"/>
</dbReference>
<dbReference type="Gene3D" id="2.60.120.260">
    <property type="entry name" value="Galactose-binding domain-like"/>
    <property type="match status" value="1"/>
</dbReference>
<dbReference type="InterPro" id="IPR000383">
    <property type="entry name" value="Xaa-Pro-like_dom"/>
</dbReference>
<dbReference type="Pfam" id="PF08530">
    <property type="entry name" value="PepX_C"/>
    <property type="match status" value="1"/>
</dbReference>
<dbReference type="Pfam" id="PF02129">
    <property type="entry name" value="Peptidase_S15"/>
    <property type="match status" value="1"/>
</dbReference>
<dbReference type="PANTHER" id="PTHR43056:SF10">
    <property type="entry name" value="COCE_NOND FAMILY, PUTATIVE (AFU_ORTHOLOGUE AFUA_7G00600)-RELATED"/>
    <property type="match status" value="1"/>
</dbReference>
<proteinExistence type="predicted"/>
<dbReference type="Gene3D" id="3.40.50.1820">
    <property type="entry name" value="alpha/beta hydrolase"/>
    <property type="match status" value="1"/>
</dbReference>